<gene>
    <name evidence="5" type="ORF">A3B40_00440</name>
</gene>
<organism evidence="5 6">
    <name type="scientific">Candidatus Roizmanbacteria bacterium RIFCSPLOWO2_01_FULL_37_16</name>
    <dbReference type="NCBI Taxonomy" id="1802058"/>
    <lineage>
        <taxon>Bacteria</taxon>
        <taxon>Candidatus Roizmaniibacteriota</taxon>
    </lineage>
</organism>
<dbReference type="InterPro" id="IPR017853">
    <property type="entry name" value="GH"/>
</dbReference>
<evidence type="ECO:0000256" key="1">
    <source>
        <dbReference type="ARBA" id="ARBA00022801"/>
    </source>
</evidence>
<accession>A0A1F7IQL0</accession>
<evidence type="ECO:0000313" key="5">
    <source>
        <dbReference type="EMBL" id="OGK45643.1"/>
    </source>
</evidence>
<keyword evidence="1" id="KW-0378">Hydrolase</keyword>
<evidence type="ECO:0000259" key="4">
    <source>
        <dbReference type="Pfam" id="PF00331"/>
    </source>
</evidence>
<feature type="domain" description="GH10" evidence="4">
    <location>
        <begin position="40"/>
        <end position="133"/>
    </location>
</feature>
<name>A0A1F7IQL0_9BACT</name>
<evidence type="ECO:0000313" key="6">
    <source>
        <dbReference type="Proteomes" id="UP000178040"/>
    </source>
</evidence>
<reference evidence="5 6" key="1">
    <citation type="journal article" date="2016" name="Nat. Commun.">
        <title>Thousands of microbial genomes shed light on interconnected biogeochemical processes in an aquifer system.</title>
        <authorList>
            <person name="Anantharaman K."/>
            <person name="Brown C.T."/>
            <person name="Hug L.A."/>
            <person name="Sharon I."/>
            <person name="Castelle C.J."/>
            <person name="Probst A.J."/>
            <person name="Thomas B.C."/>
            <person name="Singh A."/>
            <person name="Wilkins M.J."/>
            <person name="Karaoz U."/>
            <person name="Brodie E.L."/>
            <person name="Williams K.H."/>
            <person name="Hubbard S.S."/>
            <person name="Banfield J.F."/>
        </authorList>
    </citation>
    <scope>NUCLEOTIDE SEQUENCE [LARGE SCALE GENOMIC DNA]</scope>
</reference>
<evidence type="ECO:0000256" key="2">
    <source>
        <dbReference type="ARBA" id="ARBA00023277"/>
    </source>
</evidence>
<dbReference type="GO" id="GO:0004553">
    <property type="term" value="F:hydrolase activity, hydrolyzing O-glycosyl compounds"/>
    <property type="evidence" value="ECO:0007669"/>
    <property type="project" value="InterPro"/>
</dbReference>
<sequence>MLIGTTLSHPHLDFLKLDFKKSLVFLSKLELGIIRIGCYWSEIETKKDNFNFAKIQTILEYCSRKKQKVIVTVGMKAPRWPEFYLPSWINSSSQPDLFARCLNFIDKTVNKLKSYPCIYSWQVENEPLDPSGPDNKSIPLPFFLKEVNLVKTINPKIKVSANVWANECLKRKTIERLVPQVDAVGLDLYYKVPINSFFYLSFPFSEDKPANIIRNYEKDVWITELQAEPWEWQTIFYAGDNPRSISPSLMYRNFKKCLKANPSVVLFWGYEYWYWRMVKKKDSSYFKILSKIRQEIT</sequence>
<dbReference type="Proteomes" id="UP000178040">
    <property type="component" value="Unassembled WGS sequence"/>
</dbReference>
<dbReference type="EMBL" id="MGAI01000004">
    <property type="protein sequence ID" value="OGK45643.1"/>
    <property type="molecule type" value="Genomic_DNA"/>
</dbReference>
<dbReference type="SUPFAM" id="SSF51445">
    <property type="entry name" value="(Trans)glycosidases"/>
    <property type="match status" value="1"/>
</dbReference>
<protein>
    <recommendedName>
        <fullName evidence="4">GH10 domain-containing protein</fullName>
    </recommendedName>
</protein>
<keyword evidence="3" id="KW-0624">Polysaccharide degradation</keyword>
<comment type="caution">
    <text evidence="5">The sequence shown here is derived from an EMBL/GenBank/DDBJ whole genome shotgun (WGS) entry which is preliminary data.</text>
</comment>
<dbReference type="Pfam" id="PF00331">
    <property type="entry name" value="Glyco_hydro_10"/>
    <property type="match status" value="1"/>
</dbReference>
<proteinExistence type="predicted"/>
<evidence type="ECO:0000256" key="3">
    <source>
        <dbReference type="ARBA" id="ARBA00023326"/>
    </source>
</evidence>
<dbReference type="AlphaFoldDB" id="A0A1F7IQL0"/>
<dbReference type="GO" id="GO:0000272">
    <property type="term" value="P:polysaccharide catabolic process"/>
    <property type="evidence" value="ECO:0007669"/>
    <property type="project" value="UniProtKB-KW"/>
</dbReference>
<dbReference type="InterPro" id="IPR001000">
    <property type="entry name" value="GH10_dom"/>
</dbReference>
<keyword evidence="2" id="KW-0119">Carbohydrate metabolism</keyword>
<dbReference type="Gene3D" id="3.20.20.80">
    <property type="entry name" value="Glycosidases"/>
    <property type="match status" value="2"/>
</dbReference>